<dbReference type="AlphaFoldDB" id="A0A4Z1PCX9"/>
<organism evidence="2 3">
    <name type="scientific">Venturia nashicola</name>
    <dbReference type="NCBI Taxonomy" id="86259"/>
    <lineage>
        <taxon>Eukaryota</taxon>
        <taxon>Fungi</taxon>
        <taxon>Dikarya</taxon>
        <taxon>Ascomycota</taxon>
        <taxon>Pezizomycotina</taxon>
        <taxon>Dothideomycetes</taxon>
        <taxon>Pleosporomycetidae</taxon>
        <taxon>Venturiales</taxon>
        <taxon>Venturiaceae</taxon>
        <taxon>Venturia</taxon>
    </lineage>
</organism>
<evidence type="ECO:0000313" key="3">
    <source>
        <dbReference type="Proteomes" id="UP000298493"/>
    </source>
</evidence>
<protein>
    <submittedName>
        <fullName evidence="2">Uncharacterized protein</fullName>
    </submittedName>
</protein>
<feature type="compositionally biased region" description="Low complexity" evidence="1">
    <location>
        <begin position="727"/>
        <end position="750"/>
    </location>
</feature>
<keyword evidence="3" id="KW-1185">Reference proteome</keyword>
<reference evidence="2 3" key="1">
    <citation type="submission" date="2019-04" db="EMBL/GenBank/DDBJ databases">
        <title>High contiguity whole genome sequence and gene annotation resource for two Venturia nashicola isolates.</title>
        <authorList>
            <person name="Prokchorchik M."/>
            <person name="Won K."/>
            <person name="Lee Y."/>
            <person name="Choi E.D."/>
            <person name="Segonzac C."/>
            <person name="Sohn K.H."/>
        </authorList>
    </citation>
    <scope>NUCLEOTIDE SEQUENCE [LARGE SCALE GENOMIC DNA]</scope>
    <source>
        <strain evidence="2 3">PRI2</strain>
    </source>
</reference>
<feature type="region of interest" description="Disordered" evidence="1">
    <location>
        <begin position="193"/>
        <end position="226"/>
    </location>
</feature>
<feature type="compositionally biased region" description="Pro residues" evidence="1">
    <location>
        <begin position="309"/>
        <end position="324"/>
    </location>
</feature>
<accession>A0A4Z1PCX9</accession>
<name>A0A4Z1PCX9_9PEZI</name>
<comment type="caution">
    <text evidence="2">The sequence shown here is derived from an EMBL/GenBank/DDBJ whole genome shotgun (WGS) entry which is preliminary data.</text>
</comment>
<dbReference type="EMBL" id="SNSC02000012">
    <property type="protein sequence ID" value="TID19619.1"/>
    <property type="molecule type" value="Genomic_DNA"/>
</dbReference>
<feature type="compositionally biased region" description="Polar residues" evidence="1">
    <location>
        <begin position="217"/>
        <end position="226"/>
    </location>
</feature>
<gene>
    <name evidence="2" type="ORF">E6O75_ATG06957</name>
</gene>
<evidence type="ECO:0000313" key="2">
    <source>
        <dbReference type="EMBL" id="TID19619.1"/>
    </source>
</evidence>
<feature type="region of interest" description="Disordered" evidence="1">
    <location>
        <begin position="715"/>
        <end position="762"/>
    </location>
</feature>
<evidence type="ECO:0000256" key="1">
    <source>
        <dbReference type="SAM" id="MobiDB-lite"/>
    </source>
</evidence>
<proteinExistence type="predicted"/>
<feature type="compositionally biased region" description="Pro residues" evidence="1">
    <location>
        <begin position="276"/>
        <end position="301"/>
    </location>
</feature>
<feature type="region of interest" description="Disordered" evidence="1">
    <location>
        <begin position="265"/>
        <end position="326"/>
    </location>
</feature>
<sequence>MTGPAAPTITPAPECKACLLQAASYRILTYDGSGKDVQNATVAKIWEIPYVDLAGNTFSVSFSTETYPQDDPGKTPNVTTEYFSPTWTELGAVLTYPTTYIAYENIGFVPECTGAISPLNLAQPTSPAQLVFPANQDFGNVSRSIAGYLESLHPSGNITDLRQCSFAVGTADSKNHHGNLPIPFGPRVHPVGDSNNNTQPTGTSPPDGTITLPAWPTTGSPAPTDNDTLPLVGITAEPPPLNEPTAVVNKVSVALLTVRGEKPPIVVARQQTEPTPVNPPSPELPNEPPSPAEPLPAPVPLPVITNPAVQPPDQPPNPGPPIIAPRPTGASQGVGDFIASALGFTPADKPAQPGGGISKELTPPSAPQVVDIGGKPYTIAPVGPSSAGGTAGQPGNAPAGDNRLHAPGVAVGGQIIQPGQSATINGQVVSVPNGGGNLIVGGTTIAVNNLPPAPTPPTLTFGGNTITGDPSSGFVVAPGITALPGGPAVTVGDTTISIAPGGSIALINGQPQILASKPSTVPVLTIGDQAIAGSISGTSTAFVLAPGQTLTPGGSLTISGTTYSLPADGGSVVVINGMTSQLGSSPTMVPVLSLGTQTITASVSDSGTSFVFAPGLTLTPGGSLVVLGTTFSLPASEPGIVVVNGQTSTLGQAALATEAPALTIDGHVYPATVIDGKTVYDLGSGTTLIPGGIITLPDGTKVTLASDGSSLVFGTSTSKIGDVPEPTSANTTSSNSSSLSSDRGSANSNSMATTKKKNGGTSSLATSALMGTEMALMTVFMAFVSLL</sequence>
<feature type="compositionally biased region" description="Polar residues" evidence="1">
    <location>
        <begin position="193"/>
        <end position="206"/>
    </location>
</feature>
<dbReference type="Proteomes" id="UP000298493">
    <property type="component" value="Unassembled WGS sequence"/>
</dbReference>